<accession>A0A7X0SU93</accession>
<dbReference type="GO" id="GO:0030435">
    <property type="term" value="P:sporulation resulting in formation of a cellular spore"/>
    <property type="evidence" value="ECO:0007669"/>
    <property type="project" value="UniProtKB-KW"/>
</dbReference>
<keyword evidence="1" id="KW-0749">Sporulation</keyword>
<feature type="region of interest" description="Disordered" evidence="2">
    <location>
        <begin position="1"/>
        <end position="53"/>
    </location>
</feature>
<feature type="compositionally biased region" description="Polar residues" evidence="2">
    <location>
        <begin position="1"/>
        <end position="16"/>
    </location>
</feature>
<keyword evidence="4" id="KW-1185">Reference proteome</keyword>
<dbReference type="RefSeq" id="WP_185131644.1">
    <property type="nucleotide sequence ID" value="NZ_JACJVO010000031.1"/>
</dbReference>
<gene>
    <name evidence="3" type="ORF">H7C18_24045</name>
</gene>
<proteinExistence type="predicted"/>
<feature type="compositionally biased region" description="Basic and acidic residues" evidence="2">
    <location>
        <begin position="17"/>
        <end position="30"/>
    </location>
</feature>
<dbReference type="AlphaFoldDB" id="A0A7X0SU93"/>
<evidence type="ECO:0000256" key="1">
    <source>
        <dbReference type="ARBA" id="ARBA00022969"/>
    </source>
</evidence>
<evidence type="ECO:0000256" key="2">
    <source>
        <dbReference type="SAM" id="MobiDB-lite"/>
    </source>
</evidence>
<comment type="caution">
    <text evidence="3">The sequence shown here is derived from an EMBL/GenBank/DDBJ whole genome shotgun (WGS) entry which is preliminary data.</text>
</comment>
<feature type="compositionally biased region" description="Basic residues" evidence="2">
    <location>
        <begin position="38"/>
        <end position="53"/>
    </location>
</feature>
<dbReference type="InterPro" id="IPR012614">
    <property type="entry name" value="SASP_SspP"/>
</dbReference>
<sequence>MSKPRTQPVGSGQSGSEHARDQRASDDHQPNEPLSGSKKVKNRNHSRHNNGEG</sequence>
<evidence type="ECO:0000313" key="4">
    <source>
        <dbReference type="Proteomes" id="UP000564644"/>
    </source>
</evidence>
<dbReference type="Pfam" id="PF08179">
    <property type="entry name" value="SspP"/>
    <property type="match status" value="1"/>
</dbReference>
<reference evidence="3 4" key="1">
    <citation type="submission" date="2020-08" db="EMBL/GenBank/DDBJ databases">
        <title>Cohnella phylogeny.</title>
        <authorList>
            <person name="Dunlap C."/>
        </authorList>
    </citation>
    <scope>NUCLEOTIDE SEQUENCE [LARGE SCALE GENOMIC DNA]</scope>
    <source>
        <strain evidence="3 4">CBP 2801</strain>
    </source>
</reference>
<dbReference type="EMBL" id="JACJVO010000031">
    <property type="protein sequence ID" value="MBB6733998.1"/>
    <property type="molecule type" value="Genomic_DNA"/>
</dbReference>
<name>A0A7X0SU93_9BACL</name>
<evidence type="ECO:0000313" key="3">
    <source>
        <dbReference type="EMBL" id="MBB6733998.1"/>
    </source>
</evidence>
<organism evidence="3 4">
    <name type="scientific">Cohnella zeiphila</name>
    <dbReference type="NCBI Taxonomy" id="2761120"/>
    <lineage>
        <taxon>Bacteria</taxon>
        <taxon>Bacillati</taxon>
        <taxon>Bacillota</taxon>
        <taxon>Bacilli</taxon>
        <taxon>Bacillales</taxon>
        <taxon>Paenibacillaceae</taxon>
        <taxon>Cohnella</taxon>
    </lineage>
</organism>
<protein>
    <submittedName>
        <fullName evidence="3">Small acid-soluble spore protein P</fullName>
    </submittedName>
</protein>
<dbReference type="Proteomes" id="UP000564644">
    <property type="component" value="Unassembled WGS sequence"/>
</dbReference>